<feature type="compositionally biased region" description="Low complexity" evidence="1">
    <location>
        <begin position="149"/>
        <end position="253"/>
    </location>
</feature>
<proteinExistence type="predicted"/>
<feature type="chain" id="PRO_5036719254" evidence="2">
    <location>
        <begin position="22"/>
        <end position="296"/>
    </location>
</feature>
<evidence type="ECO:0000256" key="1">
    <source>
        <dbReference type="SAM" id="MobiDB-lite"/>
    </source>
</evidence>
<feature type="region of interest" description="Disordered" evidence="1">
    <location>
        <begin position="147"/>
        <end position="267"/>
    </location>
</feature>
<evidence type="ECO:0000256" key="2">
    <source>
        <dbReference type="SAM" id="SignalP"/>
    </source>
</evidence>
<dbReference type="Proteomes" id="UP000887574">
    <property type="component" value="Unplaced"/>
</dbReference>
<keyword evidence="2" id="KW-0732">Signal</keyword>
<organism evidence="3 4">
    <name type="scientific">Ditylenchus dipsaci</name>
    <dbReference type="NCBI Taxonomy" id="166011"/>
    <lineage>
        <taxon>Eukaryota</taxon>
        <taxon>Metazoa</taxon>
        <taxon>Ecdysozoa</taxon>
        <taxon>Nematoda</taxon>
        <taxon>Chromadorea</taxon>
        <taxon>Rhabditida</taxon>
        <taxon>Tylenchina</taxon>
        <taxon>Tylenchomorpha</taxon>
        <taxon>Sphaerularioidea</taxon>
        <taxon>Anguinidae</taxon>
        <taxon>Anguininae</taxon>
        <taxon>Ditylenchus</taxon>
    </lineage>
</organism>
<protein>
    <submittedName>
        <fullName evidence="4">Uncharacterized protein</fullName>
    </submittedName>
</protein>
<reference evidence="4" key="1">
    <citation type="submission" date="2022-11" db="UniProtKB">
        <authorList>
            <consortium name="WormBaseParasite"/>
        </authorList>
    </citation>
    <scope>IDENTIFICATION</scope>
</reference>
<sequence length="296" mass="31742">MHSILSIALVCLSLGPCLVVAWPFSGSEETKVVPPKNLRCNYEADPEHGVPHSGFFMCQKYCGWYERNLPTKNGAQFLFQCPDDDCEVINHVIGNKPTMVTGVPTSPTNPHPLIVPDAYAFTCCGNDSNACDGRNATQFMKIDWNSVHPTPVITTPEPTTPSTEGPTTTEPTTTSTTTQSTTTSASTTEPPATNSTEDPTTPEPVTTSTEPTTTSTTTQTTTTTLEPTTSTTQSTTTTTTLEPTTTTAEPTTEQPITSTTEEPTTHALIPSECWFNAQLRFRSSRLAPTGANSSLV</sequence>
<name>A0A915DMB2_9BILA</name>
<dbReference type="WBParaSite" id="jg2150">
    <property type="protein sequence ID" value="jg2150"/>
    <property type="gene ID" value="jg2150"/>
</dbReference>
<evidence type="ECO:0000313" key="3">
    <source>
        <dbReference type="Proteomes" id="UP000887574"/>
    </source>
</evidence>
<feature type="signal peptide" evidence="2">
    <location>
        <begin position="1"/>
        <end position="21"/>
    </location>
</feature>
<accession>A0A915DMB2</accession>
<keyword evidence="3" id="KW-1185">Reference proteome</keyword>
<evidence type="ECO:0000313" key="4">
    <source>
        <dbReference type="WBParaSite" id="jg2150"/>
    </source>
</evidence>
<dbReference type="AlphaFoldDB" id="A0A915DMB2"/>